<feature type="region of interest" description="Disordered" evidence="4">
    <location>
        <begin position="750"/>
        <end position="783"/>
    </location>
</feature>
<comment type="caution">
    <text evidence="6">The sequence shown here is derived from an EMBL/GenBank/DDBJ whole genome shotgun (WGS) entry which is preliminary data.</text>
</comment>
<feature type="compositionally biased region" description="Low complexity" evidence="4">
    <location>
        <begin position="67"/>
        <end position="77"/>
    </location>
</feature>
<dbReference type="PANTHER" id="PTHR14396:SF10">
    <property type="entry name" value="CLASPIN"/>
    <property type="match status" value="1"/>
</dbReference>
<feature type="region of interest" description="Disordered" evidence="4">
    <location>
        <begin position="927"/>
        <end position="946"/>
    </location>
</feature>
<feature type="compositionally biased region" description="Acidic residues" evidence="4">
    <location>
        <begin position="575"/>
        <end position="602"/>
    </location>
</feature>
<dbReference type="GO" id="GO:0005634">
    <property type="term" value="C:nucleus"/>
    <property type="evidence" value="ECO:0007669"/>
    <property type="project" value="UniProtKB-SubCell"/>
</dbReference>
<feature type="region of interest" description="Disordered" evidence="4">
    <location>
        <begin position="313"/>
        <end position="362"/>
    </location>
</feature>
<gene>
    <name evidence="6" type="ORF">B0A48_07723</name>
</gene>
<evidence type="ECO:0000256" key="2">
    <source>
        <dbReference type="ARBA" id="ARBA00022553"/>
    </source>
</evidence>
<feature type="region of interest" description="Disordered" evidence="4">
    <location>
        <begin position="1"/>
        <end position="20"/>
    </location>
</feature>
<dbReference type="InterPro" id="IPR024146">
    <property type="entry name" value="Claspin"/>
</dbReference>
<dbReference type="STRING" id="1507870.A0A1V8T6Y0"/>
<evidence type="ECO:0000256" key="4">
    <source>
        <dbReference type="SAM" id="MobiDB-lite"/>
    </source>
</evidence>
<feature type="region of interest" description="Disordered" evidence="4">
    <location>
        <begin position="1154"/>
        <end position="1338"/>
    </location>
</feature>
<feature type="compositionally biased region" description="Basic and acidic residues" evidence="4">
    <location>
        <begin position="1111"/>
        <end position="1136"/>
    </location>
</feature>
<feature type="compositionally biased region" description="Basic residues" evidence="4">
    <location>
        <begin position="868"/>
        <end position="879"/>
    </location>
</feature>
<feature type="region of interest" description="Disordered" evidence="4">
    <location>
        <begin position="844"/>
        <end position="901"/>
    </location>
</feature>
<feature type="region of interest" description="Disordered" evidence="4">
    <location>
        <begin position="1067"/>
        <end position="1142"/>
    </location>
</feature>
<feature type="compositionally biased region" description="Acidic residues" evidence="4">
    <location>
        <begin position="610"/>
        <end position="643"/>
    </location>
</feature>
<evidence type="ECO:0000256" key="3">
    <source>
        <dbReference type="ARBA" id="ARBA00023242"/>
    </source>
</evidence>
<feature type="compositionally biased region" description="Acidic residues" evidence="4">
    <location>
        <begin position="927"/>
        <end position="936"/>
    </location>
</feature>
<keyword evidence="7" id="KW-1185">Reference proteome</keyword>
<dbReference type="OrthoDB" id="2130597at2759"/>
<proteinExistence type="predicted"/>
<feature type="region of interest" description="Disordered" evidence="4">
    <location>
        <begin position="535"/>
        <end position="705"/>
    </location>
</feature>
<dbReference type="Pfam" id="PF09444">
    <property type="entry name" value="MRC1"/>
    <property type="match status" value="1"/>
</dbReference>
<feature type="compositionally biased region" description="Low complexity" evidence="4">
    <location>
        <begin position="323"/>
        <end position="334"/>
    </location>
</feature>
<name>A0A1V8T6Y0_9PEZI</name>
<dbReference type="GO" id="GO:0007095">
    <property type="term" value="P:mitotic G2 DNA damage checkpoint signaling"/>
    <property type="evidence" value="ECO:0007669"/>
    <property type="project" value="TreeGrafter"/>
</dbReference>
<feature type="region of interest" description="Disordered" evidence="4">
    <location>
        <begin position="30"/>
        <end position="171"/>
    </location>
</feature>
<feature type="compositionally biased region" description="Low complexity" evidence="4">
    <location>
        <begin position="1256"/>
        <end position="1270"/>
    </location>
</feature>
<accession>A0A1V8T6Y0</accession>
<protein>
    <recommendedName>
        <fullName evidence="5">DNA replication checkpoint mediator MRC1 domain-containing protein</fullName>
    </recommendedName>
</protein>
<dbReference type="Proteomes" id="UP000192596">
    <property type="component" value="Unassembled WGS sequence"/>
</dbReference>
<comment type="subcellular location">
    <subcellularLocation>
        <location evidence="1">Nucleus</location>
    </subcellularLocation>
</comment>
<keyword evidence="2" id="KW-0597">Phosphoprotein</keyword>
<reference evidence="7" key="1">
    <citation type="submission" date="2017-03" db="EMBL/GenBank/DDBJ databases">
        <title>Genomes of endolithic fungi from Antarctica.</title>
        <authorList>
            <person name="Coleine C."/>
            <person name="Masonjones S."/>
            <person name="Stajich J.E."/>
        </authorList>
    </citation>
    <scope>NUCLEOTIDE SEQUENCE [LARGE SCALE GENOMIC DNA]</scope>
    <source>
        <strain evidence="7">CCFEE 5527</strain>
    </source>
</reference>
<sequence>MSSQSSTFDGLADPMSDDFLSPRTKIAKMLADIDDAPTPSPPARQAPLPTTKLAQPFLHDSDGDDGGVSSQPIARTADAGDAKAASDVDEDADDDLVRRPAGRAARRMLQTAISPSTSKVRPALDSDHDGSDEDLYSATPVRSSGLKRKRDLNVASTRPLTLSPAEHGNSLFVSPAKSVLSNQDNAEDDLPANPWALTSKQRLAQLVAQKREERLALEAARAAHAEDSNQIVSAHASSDLPDEIFEADENVAANLEVDRILSDAARPTRKASKRALLEMERETQRMSRQQALAHQMKVKKKFSTTELFAKFNFRQPPVPSPQPQDSSSAPNSDPVDPSPARSLRRELKSTPPSSPPTPFDKQKMLVDSGALAKMVPIRQDTLDSMVADDEELSDMDELLRSSQRPLEIVNAPTEDVGQEAGSKIARWGKTSVSRRVEPDDDNDDLEILQPMPRHLQVFDRVQPAKKAENHSNAVHILKHLSHIGQNDARPNKPGSVKPSVQPQVLEARLRKRAREQAHDAQLERLQELQAKGIIVQSAEERERESESFEDLLEKARQEAEDLRKSEKAARKEAGEEVAMDASDDESEDGDYAMSGSEDEGEEIEKGGNELVDDAADESADEEGDAETDADDAEEASEEPDDNVADSLSHSVADSQLQRPATQADSLEMTPMPIRKPRKSRAVLDDDEDEEETAAAAPTEDTYEDPFAAFGFGRAGAAKIMSPTQAFNATMQTPTQEDSQMDGFDMLGRIAPMSTMSMPPTFQSFDADAAADESQTQRPTDVETQEVQLNWETQLPETPVPGLGRQHSELVETPGWEPTQDPGMASPWSALRRGQLQRELTLDSVLEEDNETQPTVQLRVSESPLPSAAHKRGRLTKRKPVVADDSDDEAPQASKKDAFREMKRRRIETLGAADRAEAELELKRMMEDQAEESEDEYAGLGGDDTDMIAPETAEDAAMIDSSHVEVDERAIAAHFADRQRADDEEATKKLYKDLTTGALRRRTAGGGWDLDEDEDDVAVRRRQIRQREEAKKRRLLLQDEGVRDWMEKGKQTKGKDAFLRAIADDDAEVEDVVDLDDQEPDEEDAGLPEESQQSQTEAAPLPLQEVNGNTQRAEDNIEVKPTRPRPQERRSRVDDAAFSRPTSLLQVRESLSFLLDEPGQANNTFVDPADAGSDSEDEYADGPLPTDGRVHLVSDDEDEAEEDESAELARQNSGGFAPNPKAMEDAALMPPPRLPASQRRTPAKPVVGAVLDRLSLKRGNSSSSSSTGSRSAWGNATSAGKAPSLMRRATTNMTASGANERGVTIGHGTRASGDRGVTVGAGTRSGSGKSSFAAQARAEERRAVLEAGAVRKAEATAKIAAMRRAASAGMAKMGSGGWE</sequence>
<feature type="compositionally biased region" description="Basic and acidic residues" evidence="4">
    <location>
        <begin position="538"/>
        <end position="574"/>
    </location>
</feature>
<feature type="compositionally biased region" description="Acidic residues" evidence="4">
    <location>
        <begin position="1194"/>
        <end position="1205"/>
    </location>
</feature>
<dbReference type="EMBL" id="NAJO01000015">
    <property type="protein sequence ID" value="OQO07155.1"/>
    <property type="molecule type" value="Genomic_DNA"/>
</dbReference>
<dbReference type="GO" id="GO:0010997">
    <property type="term" value="F:anaphase-promoting complex binding"/>
    <property type="evidence" value="ECO:0007669"/>
    <property type="project" value="TreeGrafter"/>
</dbReference>
<evidence type="ECO:0000259" key="5">
    <source>
        <dbReference type="Pfam" id="PF09444"/>
    </source>
</evidence>
<feature type="compositionally biased region" description="Polar residues" evidence="4">
    <location>
        <begin position="753"/>
        <end position="763"/>
    </location>
</feature>
<dbReference type="InterPro" id="IPR018564">
    <property type="entry name" value="Repl_chkpnt_MRC1_dom"/>
</dbReference>
<dbReference type="InParanoid" id="A0A1V8T6Y0"/>
<feature type="compositionally biased region" description="Acidic residues" evidence="4">
    <location>
        <begin position="1067"/>
        <end position="1086"/>
    </location>
</feature>
<feature type="compositionally biased region" description="Low complexity" evidence="4">
    <location>
        <begin position="693"/>
        <end position="705"/>
    </location>
</feature>
<feature type="region of interest" description="Disordered" evidence="4">
    <location>
        <begin position="811"/>
        <end position="830"/>
    </location>
</feature>
<evidence type="ECO:0000313" key="6">
    <source>
        <dbReference type="EMBL" id="OQO07155.1"/>
    </source>
</evidence>
<evidence type="ECO:0000256" key="1">
    <source>
        <dbReference type="ARBA" id="ARBA00004123"/>
    </source>
</evidence>
<keyword evidence="3" id="KW-0539">Nucleus</keyword>
<feature type="domain" description="DNA replication checkpoint mediator MRC1" evidence="5">
    <location>
        <begin position="920"/>
        <end position="1049"/>
    </location>
</feature>
<evidence type="ECO:0000313" key="7">
    <source>
        <dbReference type="Proteomes" id="UP000192596"/>
    </source>
</evidence>
<feature type="region of interest" description="Disordered" evidence="4">
    <location>
        <begin position="1037"/>
        <end position="1056"/>
    </location>
</feature>
<feature type="compositionally biased region" description="Polar residues" evidence="4">
    <location>
        <begin position="645"/>
        <end position="664"/>
    </location>
</feature>
<dbReference type="PANTHER" id="PTHR14396">
    <property type="entry name" value="CLASPIN"/>
    <property type="match status" value="1"/>
</dbReference>
<dbReference type="GO" id="GO:0033314">
    <property type="term" value="P:mitotic DNA replication checkpoint signaling"/>
    <property type="evidence" value="ECO:0007669"/>
    <property type="project" value="TreeGrafter"/>
</dbReference>
<organism evidence="6 7">
    <name type="scientific">Cryoendolithus antarcticus</name>
    <dbReference type="NCBI Taxonomy" id="1507870"/>
    <lineage>
        <taxon>Eukaryota</taxon>
        <taxon>Fungi</taxon>
        <taxon>Dikarya</taxon>
        <taxon>Ascomycota</taxon>
        <taxon>Pezizomycotina</taxon>
        <taxon>Dothideomycetes</taxon>
        <taxon>Dothideomycetidae</taxon>
        <taxon>Cladosporiales</taxon>
        <taxon>Cladosporiaceae</taxon>
        <taxon>Cryoendolithus</taxon>
    </lineage>
</organism>